<name>A0AA95SS05_9BURK</name>
<keyword evidence="3" id="KW-1185">Reference proteome</keyword>
<evidence type="ECO:0000313" key="2">
    <source>
        <dbReference type="EMBL" id="WIT13881.1"/>
    </source>
</evidence>
<dbReference type="Proteomes" id="UP001177769">
    <property type="component" value="Chromosome"/>
</dbReference>
<dbReference type="SUPFAM" id="SSF53850">
    <property type="entry name" value="Periplasmic binding protein-like II"/>
    <property type="match status" value="1"/>
</dbReference>
<feature type="chain" id="PRO_5041719033" evidence="1">
    <location>
        <begin position="31"/>
        <end position="259"/>
    </location>
</feature>
<protein>
    <submittedName>
        <fullName evidence="2">Transporter substrate-binding domain-containing protein</fullName>
    </submittedName>
</protein>
<gene>
    <name evidence="2" type="ORF">PFX98_09720</name>
</gene>
<dbReference type="PANTHER" id="PTHR38834">
    <property type="entry name" value="PERIPLASMIC SUBSTRATE BINDING PROTEIN FAMILY 3"/>
    <property type="match status" value="1"/>
</dbReference>
<organism evidence="2 3">
    <name type="scientific">Paucibacter sediminis</name>
    <dbReference type="NCBI Taxonomy" id="3019553"/>
    <lineage>
        <taxon>Bacteria</taxon>
        <taxon>Pseudomonadati</taxon>
        <taxon>Pseudomonadota</taxon>
        <taxon>Betaproteobacteria</taxon>
        <taxon>Burkholderiales</taxon>
        <taxon>Sphaerotilaceae</taxon>
        <taxon>Roseateles</taxon>
    </lineage>
</organism>
<dbReference type="KEGG" id="pais:PFX98_09720"/>
<proteinExistence type="predicted"/>
<evidence type="ECO:0000313" key="3">
    <source>
        <dbReference type="Proteomes" id="UP001177769"/>
    </source>
</evidence>
<feature type="signal peptide" evidence="1">
    <location>
        <begin position="1"/>
        <end position="30"/>
    </location>
</feature>
<dbReference type="RefSeq" id="WP_285235001.1">
    <property type="nucleotide sequence ID" value="NZ_CP116346.1"/>
</dbReference>
<reference evidence="2" key="1">
    <citation type="submission" date="2023-01" db="EMBL/GenBank/DDBJ databases">
        <title>Whole genome sequence of Paucibacter sp. S2-9 isolated from pond sediment.</title>
        <authorList>
            <person name="Jung J.Y."/>
        </authorList>
    </citation>
    <scope>NUCLEOTIDE SEQUENCE</scope>
    <source>
        <strain evidence="2">S2-9</strain>
    </source>
</reference>
<evidence type="ECO:0000256" key="1">
    <source>
        <dbReference type="SAM" id="SignalP"/>
    </source>
</evidence>
<dbReference type="PANTHER" id="PTHR38834:SF3">
    <property type="entry name" value="SOLUTE-BINDING PROTEIN FAMILY 3_N-TERMINAL DOMAIN-CONTAINING PROTEIN"/>
    <property type="match status" value="1"/>
</dbReference>
<dbReference type="Gene3D" id="3.40.190.10">
    <property type="entry name" value="Periplasmic binding protein-like II"/>
    <property type="match status" value="2"/>
</dbReference>
<dbReference type="AlphaFoldDB" id="A0AA95SS05"/>
<sequence>MASISGKVEGLARRAAAAALALLALCAAAAAEPPATPLRLLTANFPPYTIESGHDAPGPLVNLTLELIARSGHAGQVEFVPWPRAQAITAREANALIIPLVRSSEREAKYQWIGKLYCRSMGFVALRERLHRFDEQTLASARLVVLRATPYGANLKAASITEATSFEDMAKMLSLDMVDAIYANQETALLALQARGIERAALALSAPVESDLLWLAASPGMPRARVEELQQALRALQKDGTMERLLEQSGLPRAACAGN</sequence>
<accession>A0AA95SS05</accession>
<keyword evidence="1" id="KW-0732">Signal</keyword>
<dbReference type="EMBL" id="CP116346">
    <property type="protein sequence ID" value="WIT13881.1"/>
    <property type="molecule type" value="Genomic_DNA"/>
</dbReference>